<accession>A0A811BR34</accession>
<reference evidence="1" key="1">
    <citation type="submission" date="2021-04" db="EMBL/GenBank/DDBJ databases">
        <title>Draft Genome Sequence of Pandoravirus japonicus, Isolated from the Sabaishi River of Niigata, Japan.</title>
        <authorList>
            <person name="Hosokawa N."/>
            <person name="Takahashi H."/>
            <person name="Aoki K."/>
            <person name="Takemura M."/>
        </authorList>
    </citation>
    <scope>NUCLEOTIDE SEQUENCE</scope>
</reference>
<protein>
    <submittedName>
        <fullName evidence="1">Uncharacterized protein</fullName>
    </submittedName>
</protein>
<evidence type="ECO:0000313" key="2">
    <source>
        <dbReference type="Proteomes" id="UP001253637"/>
    </source>
</evidence>
<evidence type="ECO:0000313" key="1">
    <source>
        <dbReference type="EMBL" id="BCU02781.1"/>
    </source>
</evidence>
<dbReference type="EMBL" id="LC625835">
    <property type="protein sequence ID" value="BCU02781.1"/>
    <property type="molecule type" value="Genomic_DNA"/>
</dbReference>
<organism evidence="1 2">
    <name type="scientific">Pandoravirus japonicus</name>
    <dbReference type="NCBI Taxonomy" id="2823154"/>
    <lineage>
        <taxon>Viruses</taxon>
        <taxon>Pandoravirus</taxon>
    </lineage>
</organism>
<name>A0A811BR34_9VIRU</name>
<proteinExistence type="predicted"/>
<dbReference type="Proteomes" id="UP001253637">
    <property type="component" value="Segment"/>
</dbReference>
<sequence length="266" mass="28093">MSACVVARSHREPVHRAAPKTSAVAIACCVGDACALDVLHALDSMKEAAAGVKDKSLDAWIDAARRVDERIGEIVTEDATLLRDALALEPHQRADAGAVVSARDIWYRRLGDAWHDTRYSASEIGRTLGALDDLASAASSVLDESVLGALQDEAKAWREAGRLAAMAPAVDRLAKRLEAAVETLGGIADASAAIRDTYTLMRSNSFGHIMAALTRSPQHSAIAVVFACLVDDVVAPGLNIIDVMDRAIERVCLPAACAVADDSPTD</sequence>